<reference evidence="3" key="1">
    <citation type="submission" date="2023-07" db="EMBL/GenBank/DDBJ databases">
        <title>Novel Mycoplasma species identified in domestic and wild animals.</title>
        <authorList>
            <person name="Volokhov D.V."/>
            <person name="Furtak V.A."/>
            <person name="Zagorodnyaya T.A."/>
        </authorList>
    </citation>
    <scope>NUCLEOTIDE SEQUENCE [LARGE SCALE GENOMIC DNA]</scope>
    <source>
        <strain evidence="3">92-19</strain>
    </source>
</reference>
<dbReference type="Proteomes" id="UP001209076">
    <property type="component" value="Unassembled WGS sequence"/>
</dbReference>
<sequence length="151" mass="17408">MPELWIGLIVIVLILVAILVVLEFNRKRFILSIEEKLKKYGTLEKANNVNHGYVLKTNTTTYHIKLIYAPGASEVSFNSKRHWQVFSGSKKLMLPTHGFQDKEGNKILLIYPQPGKIVKYINENEVVFVNLKMDVFGMNVVHINQLDAYFE</sequence>
<gene>
    <name evidence="2" type="ORF">N7603_03105</name>
</gene>
<evidence type="ECO:0000313" key="3">
    <source>
        <dbReference type="Proteomes" id="UP001209076"/>
    </source>
</evidence>
<keyword evidence="3" id="KW-1185">Reference proteome</keyword>
<comment type="caution">
    <text evidence="2">The sequence shown here is derived from an EMBL/GenBank/DDBJ whole genome shotgun (WGS) entry which is preliminary data.</text>
</comment>
<keyword evidence="1" id="KW-0472">Membrane</keyword>
<accession>A0ABT2PUL1</accession>
<name>A0ABT2PUL1_9MOLU</name>
<organism evidence="2 3">
    <name type="scientific">Paracholeplasma vituli</name>
    <dbReference type="NCBI Taxonomy" id="69473"/>
    <lineage>
        <taxon>Bacteria</taxon>
        <taxon>Bacillati</taxon>
        <taxon>Mycoplasmatota</taxon>
        <taxon>Mollicutes</taxon>
        <taxon>Acholeplasmatales</taxon>
        <taxon>Acholeplasmataceae</taxon>
        <taxon>Paracholeplasma</taxon>
    </lineage>
</organism>
<evidence type="ECO:0000256" key="1">
    <source>
        <dbReference type="SAM" id="Phobius"/>
    </source>
</evidence>
<proteinExistence type="predicted"/>
<dbReference type="EMBL" id="JAOEGN010000004">
    <property type="protein sequence ID" value="MCU0104639.1"/>
    <property type="molecule type" value="Genomic_DNA"/>
</dbReference>
<keyword evidence="1" id="KW-1133">Transmembrane helix</keyword>
<feature type="transmembrane region" description="Helical" evidence="1">
    <location>
        <begin position="6"/>
        <end position="24"/>
    </location>
</feature>
<keyword evidence="1" id="KW-0812">Transmembrane</keyword>
<protein>
    <submittedName>
        <fullName evidence="2">Uncharacterized protein</fullName>
    </submittedName>
</protein>
<evidence type="ECO:0000313" key="2">
    <source>
        <dbReference type="EMBL" id="MCU0104639.1"/>
    </source>
</evidence>
<dbReference type="RefSeq" id="WP_262095882.1">
    <property type="nucleotide sequence ID" value="NZ_JAOEGN010000004.1"/>
</dbReference>